<reference evidence="2" key="1">
    <citation type="submission" date="2020-09" db="EMBL/GenBank/DDBJ databases">
        <title>Sphingomonas sp., a new species isolated from pork steak.</title>
        <authorList>
            <person name="Heidler von Heilborn D."/>
        </authorList>
    </citation>
    <scope>NUCLEOTIDE SEQUENCE [LARGE SCALE GENOMIC DNA]</scope>
</reference>
<evidence type="ECO:0000313" key="1">
    <source>
        <dbReference type="EMBL" id="QQV75934.1"/>
    </source>
</evidence>
<keyword evidence="2" id="KW-1185">Reference proteome</keyword>
<dbReference type="Pfam" id="PF13366">
    <property type="entry name" value="PDDEXK_3"/>
    <property type="match status" value="1"/>
</dbReference>
<proteinExistence type="predicted"/>
<dbReference type="NCBIfam" id="TIGR04256">
    <property type="entry name" value="GxxExxY"/>
    <property type="match status" value="1"/>
</dbReference>
<protein>
    <submittedName>
        <fullName evidence="1">GxxExxY protein</fullName>
    </submittedName>
</protein>
<gene>
    <name evidence="1" type="ORF">H5J25_10015</name>
</gene>
<dbReference type="RefSeq" id="WP_202090595.1">
    <property type="nucleotide sequence ID" value="NZ_CP061035.1"/>
</dbReference>
<dbReference type="AlphaFoldDB" id="A0A974NS50"/>
<evidence type="ECO:0000313" key="2">
    <source>
        <dbReference type="Proteomes" id="UP000595894"/>
    </source>
</evidence>
<accession>A0A974NS50</accession>
<dbReference type="InterPro" id="IPR026350">
    <property type="entry name" value="GxxExxY"/>
</dbReference>
<name>A0A974NS50_9SPHN</name>
<sequence length="143" mass="16173">MRDIEYIAADVIDIALRLHRDLGPGLLESVYELVLAAKLQDVGYRIARQVPIDVEFEGIRLNAAFKADLIVDHLLILEIKSVERLSGVHAKQLLTYLRLTKRPLGLLINFGGETLKEGLRRVVNGHTSFASSRLRVNQIHRRV</sequence>
<organism evidence="1 2">
    <name type="scientific">Sphingomonas aliaeris</name>
    <dbReference type="NCBI Taxonomy" id="2759526"/>
    <lineage>
        <taxon>Bacteria</taxon>
        <taxon>Pseudomonadati</taxon>
        <taxon>Pseudomonadota</taxon>
        <taxon>Alphaproteobacteria</taxon>
        <taxon>Sphingomonadales</taxon>
        <taxon>Sphingomonadaceae</taxon>
        <taxon>Sphingomonas</taxon>
    </lineage>
</organism>
<dbReference type="Proteomes" id="UP000595894">
    <property type="component" value="Chromosome"/>
</dbReference>
<dbReference type="EMBL" id="CP061035">
    <property type="protein sequence ID" value="QQV75934.1"/>
    <property type="molecule type" value="Genomic_DNA"/>
</dbReference>
<dbReference type="KEGG" id="sari:H5J25_10015"/>